<keyword evidence="1" id="KW-0472">Membrane</keyword>
<dbReference type="AlphaFoldDB" id="X1LL79"/>
<dbReference type="EMBL" id="BARV01009672">
    <property type="protein sequence ID" value="GAI03150.1"/>
    <property type="molecule type" value="Genomic_DNA"/>
</dbReference>
<evidence type="ECO:0000313" key="2">
    <source>
        <dbReference type="EMBL" id="GAI03150.1"/>
    </source>
</evidence>
<name>X1LL79_9ZZZZ</name>
<keyword evidence="1" id="KW-1133">Transmembrane helix</keyword>
<protein>
    <recommendedName>
        <fullName evidence="3">Homing endonuclease LAGLIDADG domain-containing protein</fullName>
    </recommendedName>
</protein>
<evidence type="ECO:0000256" key="1">
    <source>
        <dbReference type="SAM" id="Phobius"/>
    </source>
</evidence>
<evidence type="ECO:0008006" key="3">
    <source>
        <dbReference type="Google" id="ProtNLM"/>
    </source>
</evidence>
<accession>X1LL79</accession>
<dbReference type="Gene3D" id="3.10.28.10">
    <property type="entry name" value="Homing endonucleases"/>
    <property type="match status" value="1"/>
</dbReference>
<organism evidence="2">
    <name type="scientific">marine sediment metagenome</name>
    <dbReference type="NCBI Taxonomy" id="412755"/>
    <lineage>
        <taxon>unclassified sequences</taxon>
        <taxon>metagenomes</taxon>
        <taxon>ecological metagenomes</taxon>
    </lineage>
</organism>
<comment type="caution">
    <text evidence="2">The sequence shown here is derived from an EMBL/GenBank/DDBJ whole genome shotgun (WGS) entry which is preliminary data.</text>
</comment>
<feature type="transmembrane region" description="Helical" evidence="1">
    <location>
        <begin position="6"/>
        <end position="21"/>
    </location>
</feature>
<reference evidence="2" key="1">
    <citation type="journal article" date="2014" name="Front. Microbiol.">
        <title>High frequency of phylogenetically diverse reductive dehalogenase-homologous genes in deep subseafloor sedimentary metagenomes.</title>
        <authorList>
            <person name="Kawai M."/>
            <person name="Futagami T."/>
            <person name="Toyoda A."/>
            <person name="Takaki Y."/>
            <person name="Nishi S."/>
            <person name="Hori S."/>
            <person name="Arai W."/>
            <person name="Tsubouchi T."/>
            <person name="Morono Y."/>
            <person name="Uchiyama I."/>
            <person name="Ito T."/>
            <person name="Fujiyama A."/>
            <person name="Inagaki F."/>
            <person name="Takami H."/>
        </authorList>
    </citation>
    <scope>NUCLEOTIDE SEQUENCE</scope>
    <source>
        <strain evidence="2">Expedition CK06-06</strain>
    </source>
</reference>
<keyword evidence="1" id="KW-0812">Transmembrane</keyword>
<gene>
    <name evidence="2" type="ORF">S06H3_18995</name>
</gene>
<dbReference type="InterPro" id="IPR027434">
    <property type="entry name" value="Homing_endonucl"/>
</dbReference>
<proteinExistence type="predicted"/>
<sequence>MAGKSVPFWLYYITGIGYIYTRKRRNRNYQMYIWRCSGKGATQLIENIYDYLVQKKPEAEIFLKFRKNVEKTKTRKIKLSKETINERFRLVNSLKEARYA</sequence>